<dbReference type="GO" id="GO:0031177">
    <property type="term" value="F:phosphopantetheine binding"/>
    <property type="evidence" value="ECO:0007669"/>
    <property type="project" value="InterPro"/>
</dbReference>
<dbReference type="FunFam" id="2.30.38.10:FF:000001">
    <property type="entry name" value="Non-ribosomal peptide synthetase PvdI"/>
    <property type="match status" value="2"/>
</dbReference>
<organism evidence="9 10">
    <name type="scientific">Streptomyces rapamycinicus (strain ATCC 29253 / DSM 41530 / NRRL 5491 / AYB-994)</name>
    <name type="common">Streptomyces hygroscopicus (strain ATCC 29253)</name>
    <dbReference type="NCBI Taxonomy" id="1343740"/>
    <lineage>
        <taxon>Bacteria</taxon>
        <taxon>Bacillati</taxon>
        <taxon>Actinomycetota</taxon>
        <taxon>Actinomycetes</taxon>
        <taxon>Kitasatosporales</taxon>
        <taxon>Streptomycetaceae</taxon>
        <taxon>Streptomyces</taxon>
        <taxon>Streptomyces violaceusniger group</taxon>
    </lineage>
</organism>
<feature type="domain" description="Carrier" evidence="8">
    <location>
        <begin position="2124"/>
        <end position="2198"/>
    </location>
</feature>
<dbReference type="InterPro" id="IPR006162">
    <property type="entry name" value="Ppantetheine_attach_site"/>
</dbReference>
<dbReference type="Pfam" id="PF13193">
    <property type="entry name" value="AMP-binding_C"/>
    <property type="match status" value="3"/>
</dbReference>
<dbReference type="FunFam" id="1.10.1200.10:FF:000016">
    <property type="entry name" value="Non-ribosomal peptide synthase"/>
    <property type="match status" value="1"/>
</dbReference>
<dbReference type="Gene3D" id="2.30.38.10">
    <property type="entry name" value="Luciferase, Domain 3"/>
    <property type="match status" value="1"/>
</dbReference>
<dbReference type="Pfam" id="PF00668">
    <property type="entry name" value="Condensation"/>
    <property type="match status" value="5"/>
</dbReference>
<dbReference type="Gene3D" id="3.40.50.1820">
    <property type="entry name" value="alpha/beta hydrolase"/>
    <property type="match status" value="1"/>
</dbReference>
<keyword evidence="4" id="KW-0597">Phosphoprotein</keyword>
<evidence type="ECO:0000256" key="2">
    <source>
        <dbReference type="ARBA" id="ARBA00006432"/>
    </source>
</evidence>
<dbReference type="GO" id="GO:0072330">
    <property type="term" value="P:monocarboxylic acid biosynthetic process"/>
    <property type="evidence" value="ECO:0007669"/>
    <property type="project" value="UniProtKB-ARBA"/>
</dbReference>
<dbReference type="Proteomes" id="UP000281594">
    <property type="component" value="Unassembled WGS sequence"/>
</dbReference>
<dbReference type="InterPro" id="IPR010060">
    <property type="entry name" value="NRPS_synth"/>
</dbReference>
<dbReference type="InterPro" id="IPR042099">
    <property type="entry name" value="ANL_N_sf"/>
</dbReference>
<dbReference type="SMART" id="SM00824">
    <property type="entry name" value="PKS_TE"/>
    <property type="match status" value="1"/>
</dbReference>
<evidence type="ECO:0000313" key="10">
    <source>
        <dbReference type="Proteomes" id="UP000281594"/>
    </source>
</evidence>
<dbReference type="PANTHER" id="PTHR45527">
    <property type="entry name" value="NONRIBOSOMAL PEPTIDE SYNTHETASE"/>
    <property type="match status" value="1"/>
</dbReference>
<dbReference type="InterPro" id="IPR020802">
    <property type="entry name" value="TesA-like"/>
</dbReference>
<dbReference type="GO" id="GO:0043041">
    <property type="term" value="P:amino acid activation for nonribosomal peptide biosynthetic process"/>
    <property type="evidence" value="ECO:0007669"/>
    <property type="project" value="TreeGrafter"/>
</dbReference>
<feature type="region of interest" description="Disordered" evidence="7">
    <location>
        <begin position="2101"/>
        <end position="2127"/>
    </location>
</feature>
<dbReference type="InterPro" id="IPR020845">
    <property type="entry name" value="AMP-binding_CS"/>
</dbReference>
<dbReference type="GO" id="GO:0008610">
    <property type="term" value="P:lipid biosynthetic process"/>
    <property type="evidence" value="ECO:0007669"/>
    <property type="project" value="UniProtKB-ARBA"/>
</dbReference>
<dbReference type="SUPFAM" id="SSF52777">
    <property type="entry name" value="CoA-dependent acyltransferases"/>
    <property type="match status" value="8"/>
</dbReference>
<dbReference type="InterPro" id="IPR020806">
    <property type="entry name" value="PKS_PP-bd"/>
</dbReference>
<dbReference type="FunFam" id="3.30.300.30:FF:000010">
    <property type="entry name" value="Enterobactin synthetase component F"/>
    <property type="match status" value="3"/>
</dbReference>
<feature type="domain" description="Carrier" evidence="8">
    <location>
        <begin position="1065"/>
        <end position="1140"/>
    </location>
</feature>
<evidence type="ECO:0000256" key="6">
    <source>
        <dbReference type="ARBA" id="ARBA00023194"/>
    </source>
</evidence>
<feature type="compositionally biased region" description="Low complexity" evidence="7">
    <location>
        <begin position="3378"/>
        <end position="3388"/>
    </location>
</feature>
<dbReference type="PANTHER" id="PTHR45527:SF1">
    <property type="entry name" value="FATTY ACID SYNTHASE"/>
    <property type="match status" value="1"/>
</dbReference>
<dbReference type="NCBIfam" id="NF003417">
    <property type="entry name" value="PRK04813.1"/>
    <property type="match status" value="4"/>
</dbReference>
<reference evidence="9 10" key="1">
    <citation type="journal article" date="2018" name="J. Biol. Chem.">
        <title>Discovery of the actinoplanic acid pathway in Streptomyces rapamycinicus reveals a genetically conserved synergism with rapamycin.</title>
        <authorList>
            <person name="Mrak P."/>
            <person name="Krastel P."/>
            <person name="Pivk Lukancic P."/>
            <person name="Tao J."/>
            <person name="Pistorius D."/>
            <person name="Moore C.M."/>
        </authorList>
    </citation>
    <scope>NUCLEOTIDE SEQUENCE [LARGE SCALE GENOMIC DNA]</scope>
    <source>
        <strain evidence="9 10">NRRL 5491</strain>
    </source>
</reference>
<comment type="cofactor">
    <cofactor evidence="1">
        <name>pantetheine 4'-phosphate</name>
        <dbReference type="ChEBI" id="CHEBI:47942"/>
    </cofactor>
</comment>
<dbReference type="SUPFAM" id="SSF53474">
    <property type="entry name" value="alpha/beta-Hydrolases"/>
    <property type="match status" value="1"/>
</dbReference>
<dbReference type="InterPro" id="IPR029058">
    <property type="entry name" value="AB_hydrolase_fold"/>
</dbReference>
<keyword evidence="3" id="KW-0596">Phosphopantetheine</keyword>
<dbReference type="InterPro" id="IPR009081">
    <property type="entry name" value="PP-bd_ACP"/>
</dbReference>
<evidence type="ECO:0000313" key="9">
    <source>
        <dbReference type="EMBL" id="RLV79881.1"/>
    </source>
</evidence>
<dbReference type="Gene3D" id="1.10.1200.10">
    <property type="entry name" value="ACP-like"/>
    <property type="match status" value="2"/>
</dbReference>
<dbReference type="InterPro" id="IPR001242">
    <property type="entry name" value="Condensation_dom"/>
</dbReference>
<dbReference type="Pfam" id="PF00550">
    <property type="entry name" value="PP-binding"/>
    <property type="match status" value="3"/>
</dbReference>
<accession>A0A3L8RJP2</accession>
<dbReference type="SMART" id="SM00823">
    <property type="entry name" value="PKS_PP"/>
    <property type="match status" value="3"/>
</dbReference>
<evidence type="ECO:0000256" key="5">
    <source>
        <dbReference type="ARBA" id="ARBA00022737"/>
    </source>
</evidence>
<dbReference type="GO" id="GO:0003824">
    <property type="term" value="F:catalytic activity"/>
    <property type="evidence" value="ECO:0007669"/>
    <property type="project" value="InterPro"/>
</dbReference>
<keyword evidence="5" id="KW-0677">Repeat</keyword>
<dbReference type="InterPro" id="IPR045851">
    <property type="entry name" value="AMP-bd_C_sf"/>
</dbReference>
<dbReference type="Gene3D" id="3.30.559.30">
    <property type="entry name" value="Nonribosomal peptide synthetase, condensation domain"/>
    <property type="match status" value="4"/>
</dbReference>
<dbReference type="GO" id="GO:0005737">
    <property type="term" value="C:cytoplasm"/>
    <property type="evidence" value="ECO:0007669"/>
    <property type="project" value="TreeGrafter"/>
</dbReference>
<dbReference type="InterPro" id="IPR023213">
    <property type="entry name" value="CAT-like_dom_sf"/>
</dbReference>
<dbReference type="Pfam" id="PF00501">
    <property type="entry name" value="AMP-binding"/>
    <property type="match status" value="3"/>
</dbReference>
<dbReference type="InterPro" id="IPR025110">
    <property type="entry name" value="AMP-bd_C"/>
</dbReference>
<proteinExistence type="inferred from homology"/>
<dbReference type="InterPro" id="IPR001031">
    <property type="entry name" value="Thioesterase"/>
</dbReference>
<comment type="caution">
    <text evidence="9">The sequence shown here is derived from an EMBL/GenBank/DDBJ whole genome shotgun (WGS) entry which is preliminary data.</text>
</comment>
<dbReference type="PROSITE" id="PS00012">
    <property type="entry name" value="PHOSPHOPANTETHEINE"/>
    <property type="match status" value="2"/>
</dbReference>
<evidence type="ECO:0000256" key="3">
    <source>
        <dbReference type="ARBA" id="ARBA00022450"/>
    </source>
</evidence>
<dbReference type="Gene3D" id="3.40.50.12780">
    <property type="entry name" value="N-terminal domain of ligase-like"/>
    <property type="match status" value="2"/>
</dbReference>
<gene>
    <name evidence="9" type="ORF">D3C57_115890</name>
</gene>
<dbReference type="Gene3D" id="3.40.50.980">
    <property type="match status" value="4"/>
</dbReference>
<evidence type="ECO:0000256" key="4">
    <source>
        <dbReference type="ARBA" id="ARBA00022553"/>
    </source>
</evidence>
<dbReference type="CDD" id="cd19534">
    <property type="entry name" value="E_NRPS"/>
    <property type="match status" value="1"/>
</dbReference>
<dbReference type="InterPro" id="IPR010071">
    <property type="entry name" value="AA_adenyl_dom"/>
</dbReference>
<dbReference type="EMBL" id="QYCY01000001">
    <property type="protein sequence ID" value="RLV79881.1"/>
    <property type="molecule type" value="Genomic_DNA"/>
</dbReference>
<feature type="domain" description="Carrier" evidence="8">
    <location>
        <begin position="3752"/>
        <end position="3827"/>
    </location>
</feature>
<comment type="similarity">
    <text evidence="2">Belongs to the ATP-dependent AMP-binding enzyme family.</text>
</comment>
<evidence type="ECO:0000259" key="8">
    <source>
        <dbReference type="PROSITE" id="PS50075"/>
    </source>
</evidence>
<feature type="compositionally biased region" description="Polar residues" evidence="7">
    <location>
        <begin position="849"/>
        <end position="858"/>
    </location>
</feature>
<dbReference type="NCBIfam" id="TIGR01720">
    <property type="entry name" value="NRPS-para261"/>
    <property type="match status" value="1"/>
</dbReference>
<dbReference type="STRING" id="1343740.M271_27720"/>
<dbReference type="FunFam" id="3.40.50.980:FF:000001">
    <property type="entry name" value="Non-ribosomal peptide synthetase"/>
    <property type="match status" value="2"/>
</dbReference>
<feature type="region of interest" description="Disordered" evidence="7">
    <location>
        <begin position="765"/>
        <end position="863"/>
    </location>
</feature>
<evidence type="ECO:0000256" key="7">
    <source>
        <dbReference type="SAM" id="MobiDB-lite"/>
    </source>
</evidence>
<dbReference type="PROSITE" id="PS00455">
    <property type="entry name" value="AMP_BINDING"/>
    <property type="match status" value="2"/>
</dbReference>
<dbReference type="InterPro" id="IPR036736">
    <property type="entry name" value="ACP-like_sf"/>
</dbReference>
<sequence>MKQTRIEDLLPLSPLQEGLLFHAQYSEDADALDVYTVQLAVRIQGPVDAPAVRRAAAALVRRHASLRAGFRRRKTGDPMQVILRDLELPVTELDFSGVSEDEQRAKVREFAAGDRAHRFDMERPPLLRVTMIKVAADAFWLVLTAHHILLDGWSAPLVMQELFQHYRAGGEDTTLPPVTPYRTYLAWLARQDKDAAKRAWREAMEGVDSATLVVPEAGPGAEVLPEDLVAEVPADLTARLGELARSAGVTLNTLVQSAWGVLLGRLTGRDDVVFGATVSGRPADIPGVESMVGLFINTLPVRVRVDHAASWTDLLTAVQRQQATLLDHHHLPLSAVQESTPVTGELFDTLVVFENYPLDSDGITEPVDGPRITDITGQDATHYALTLFPTPGSTLRLRLGYRPDLYPAGRARALLDGFCRMLERIEADPSLPVGRTEVLAPELLRTVLEGWNEPDAGAPETSVPELFEAAVAADPAAVALLSNGAEVSYGELDARANRLARLLSGLGVGPETRVAVALPRGADLVATLLAVLKTGGAYIPLDPEYPAERVEYIVTDAAPAVVVTDSSVPSVPATGGATRVLLDDPAVRDRVAALSGEAPEHGPVAGDHPAYTIYTSGSTGRPKGVVVTRDNLTNFVQDMRDRFALRPGDRLAAVTTIAFDIAGLELYTPLVSGAAVVLATRDEVIDVPRLAALLKDTGASVMQATPTLWQALVSQHPEALSGLRVLAGGEALPAGLATRLCELGSEVTNLYGPTETTVWSTAARLAGSDGSGTPGTVPSSRAEQPAAARLAGPDGSGTPGTTPSSRAEQPAAARLAGSDGSGTPGTVPSSRAEQPAAARLAGSDGSGTPGTVPSSRAEQPTAARLAEVSGPPAIGRPIASTQVYVLDAGLSPAPPGVLGDLYIAGRGVARGYAGRPDLTAERFVACPFGAPGTRMYRTGDVARWTDDGELEFAGRTDDQVKVRGFRIELGEIETALAELPEVAQAAVVAREAGSGEQRLVAYVVAAPGAAVPVPALRRAVAARLPEYMVPSAFMVLDEMPLTPNGKTDRKALPSPDLTALSTSVAPRTPQEEILCGLFMEALELDSVGIHDDFFELGGHSLHATRMVSRTRTAFSVELPLRALWEAPTVARLAERLRDADTARPPVVPVERPERIPLSYAQRRLWFLNRFENGAAAHNISLGLRLKGTLDHEALRAAVRDVTARHETLRTVFPETGGSARQLILPPDQCPAELVVTTVDERTLDAAIAEQTARDFDLATETPLRVTLFRVAPDHHVLLIILHHIAGDGWSVGPFAADLTSAYLARTDGRAPDWEPLPVQYADYTIWNYSVLGAESDPGSLVSEQLEFWRRRLEGSPDVLPLPTDRPRPPEADYTAETVEGRISPELHRALARVARTTGTSLFMVLQAGLASLLSAHGAGTDIPMGSPIAGRNDKALEEMIGFFVNTLVLRTDTSGDPTFRELLDRVREYDLAAYAHQEVPFERLVELLNPERSLAWHPLFQIWLNVQNLETTTTSPTGLPGVDAVAYPVPVNATQFDLAFTFNESTGPGGAPAGLQALIDFRLDLFDRETVEALFARLTRLLERVAEDPDLRVGDVSPLTEDEHAVLAAANDTARDLPPATFPALFARRVAEAPDDPAVAFEGREMSFAELDRRANRLAHVLRAEGAAPERFVALALPRSPDWPAAVLAVHKAGSAYLPLDPAYPAERLAYMLSDARPGVVVTTRPIAETLPPMGDTTVLLLDDEATEARIAKAPETAPEVRLSVDHPAYLIYTSGSTGRPKGVVVPHTGFASLLTGYAEALGLGPGSRVLQFASPSFDAAFAELCKALLSGSTLVMAPSERLDPGAPLAALLTEQRVTQATIPPAALGVMTDGEVPAGVTLLVAGEATPPELAGRWSAGHRMVNAYGPTEATVCATISAPLSGVAEPPLGTPIPNARVRVLDAALRPTAPGVVGELYLSGPGIARGYLNRPGPSAERFVADPSGPPGTRMYRTGDLAKWTRDGVLMFVGRADEQVKLHGFRIELGEIRSALLRLPPVRQAEVMVREDRPGEPRLVAYAVAEDAAGPLTGADLRTRMAAELPEYMVPAAVVVLDSLPVTPNGKTDRKALPAPEYNTTATGPADEPRTPHEELLRGLFAEVLGLERVGIHDSFFDTGGDSIMSIQLVRRARDAGVKLTPRDVFEHKTVAALAKATAVEDAPAEGAEAEPVAASAGVGDVPLTPIIHWMRERGGRPDRFSQTNMIVVPANVGEQRLRSALQTVLDHHDALRMRLRRTGGVVWSLEVPERGAVRVADCLRRVDLTGLDEERARARMAEETKGAWDRLDPESGLMLQAVWFDAGPDVSGRLLLTVHHLAVDGVSWRILLPDLTTAWSAQTEGGASGLDAVGGTSGLCAVGGASGLDAVGGTSGLDAVGGASGLDAVGGTSGLDAVGGASGLGAVGGTSGLDAVGGASGLDAVGTSFREWAQRLSDAAQRPERIEELKFWLDTLAEPDPALADRPLDPRRDITATTKRLLLTLPAEQTSALLTTVPAAFHARINDVLLSAFAVAVTQWRAQRGHQAGHVLVNLEGHGREEIDEDVDLSRTVGWFTSLFPVRLDPGPHDWAEYRAGGPATGRVLKRVKEQLRALPDNGIGFGLLRYLNPQTAPVLSRLPEPQISFNYLGRFPGAVATEETAPADWGPAPEGFDLDGGSDPGRPIAHTVDITAMTQDLPDGPHLVADVSWAGELLSEDEVNELGQNWLTALTALVRHADGPEAGGYSPSDLTLVPLTQDEIEAVESAGAERLEDVLPLTPMQEGLLFHAQFDEDEPDLYTVQLGIDLAGPLDADRLRGAARTLLRRHANLRAGFRQQGLSRPVQVVAADFELPWVELDFSHLPEAERAARLDALMDEDRVRRFDPERPPLLRFTLIHMGDRLARFLMTNHHLLLDGWSGPLLMRELFTLYESDGDESALPEVTPYRDYLAWLGRQDKQAAREAWRTVLSGVDGATLIAPDSDGRTVEVPGDILVELPERTTTELTALARRHDATLNTVVQAAWSVVLSGLTGRTDVVFGATVSGRPADLPGVETMVGLFINTVPVRAELKSTDTWTTLLERLRGQQTAVMDHHYLGLQDVLRLVEPDTLFDTIVVTENYPLDGDGMPAVEDGLRIVGLYGSDANHYPISLVAMPGRTLRLRLGYRPDVVDRAAVEAIGGRLARAFDAMIGAPEQPVNRVDLLATDERRTLLEEFTATARPAPVALVPERFQAQAARTPDAPALLAADGTRLSYARLDAAADRLAAELIGAGVGPERLVALALPRSADLVIAALAVLKAGGGYLPVDPGDPADRLAHVLTDATPVLVLTRSDIAPGLPRTAAPVRLLDEAGTSEPAGSVSGGSGGSAAPAAPAAPAGSGGHRWRAQSPAYVIYTSGSTGRPKGVVVEHRSFAQYLDYAAEAYPSLGERALLHSPVSFDMAVTSLFGPLTTGGCVHVAELEQPAEGRLRPAFCKVTPSHLPLLAGVDPECSPTRELVIGGEQLLGEALAPWRAAHPDVAVVNEYGPTEATVGCAVLRLEPGEETPSGAVPIGRPTPNTRLYVLDPGLRPAPRGAVGELYIGGGQLARGYLNRPALTAARFVADPFGAPGGRLYRTGDLARWNADGQLEYLGRVDEQVKVRGYRVELGEIEAALARDPEVGRATVVLRADEGAGKRLAAYLVPAAGGGLDAAAVRERLAAAVPDYMVPAAFTVLEELPLNANGKVDRKALPAPDYNPRGWSGPRTPQEEILCGLFREALGLGVVGIHDSFFDLGGDSIMSMGLVNRIRSAFGVKLGMRSVLTAPTVAELAQRLGGDAEQDSLDVLLPLREHGSRVPLFCVHPAGGLSWSYSALLRSVDAEHPVYGLQCRGLNGQGDALPGTLEEMAADYVAQIRRVRPTGPYVLLGWSLGGTVIHAMAALLQAEGEEVALLVNLDEYPLDRSQPLPDRLPDEQDALRVLLDFEGYDVAALGDAPLAHGQVVTMLRERQSVLASLDEDNVAALARAFANNRRLFMAYEPARYRGDLLVLVAEEDPSVPAADLAGRAEQWRPFVDGRIEYRRITFPHPYLMRPEPAAEIGRVLNEKLRELK</sequence>
<evidence type="ECO:0000256" key="1">
    <source>
        <dbReference type="ARBA" id="ARBA00001957"/>
    </source>
</evidence>
<name>A0A3L8RJP2_STRRN</name>
<keyword evidence="6" id="KW-0045">Antibiotic biosynthesis</keyword>
<dbReference type="CDD" id="cd19543">
    <property type="entry name" value="DCL_NRPS"/>
    <property type="match status" value="2"/>
</dbReference>
<dbReference type="Pfam" id="PF00975">
    <property type="entry name" value="Thioesterase"/>
    <property type="match status" value="1"/>
</dbReference>
<dbReference type="Gene3D" id="3.30.559.10">
    <property type="entry name" value="Chloramphenicol acetyltransferase-like domain"/>
    <property type="match status" value="4"/>
</dbReference>
<feature type="region of interest" description="Disordered" evidence="7">
    <location>
        <begin position="3363"/>
        <end position="3394"/>
    </location>
</feature>
<dbReference type="Gene3D" id="3.30.300.30">
    <property type="match status" value="3"/>
</dbReference>
<dbReference type="NCBIfam" id="TIGR01733">
    <property type="entry name" value="AA-adenyl-dom"/>
    <property type="match status" value="2"/>
</dbReference>
<dbReference type="SUPFAM" id="SSF47336">
    <property type="entry name" value="ACP-like"/>
    <property type="match status" value="3"/>
</dbReference>
<dbReference type="GO" id="GO:0017000">
    <property type="term" value="P:antibiotic biosynthetic process"/>
    <property type="evidence" value="ECO:0007669"/>
    <property type="project" value="UniProtKB-KW"/>
</dbReference>
<dbReference type="GO" id="GO:0044550">
    <property type="term" value="P:secondary metabolite biosynthetic process"/>
    <property type="evidence" value="ECO:0007669"/>
    <property type="project" value="UniProtKB-ARBA"/>
</dbReference>
<dbReference type="SUPFAM" id="SSF56801">
    <property type="entry name" value="Acetyl-CoA synthetase-like"/>
    <property type="match status" value="3"/>
</dbReference>
<dbReference type="CDD" id="cd19540">
    <property type="entry name" value="LCL_NRPS-like"/>
    <property type="match status" value="1"/>
</dbReference>
<dbReference type="FunFam" id="3.40.50.12780:FF:000012">
    <property type="entry name" value="Non-ribosomal peptide synthetase"/>
    <property type="match status" value="1"/>
</dbReference>
<dbReference type="CDD" id="cd17652">
    <property type="entry name" value="A_NRPS_CmdD_like"/>
    <property type="match status" value="1"/>
</dbReference>
<dbReference type="RefSeq" id="WP_158634881.1">
    <property type="nucleotide sequence ID" value="NZ_CP085193.1"/>
</dbReference>
<dbReference type="FunFam" id="1.10.1200.10:FF:000005">
    <property type="entry name" value="Nonribosomal peptide synthetase 1"/>
    <property type="match status" value="1"/>
</dbReference>
<dbReference type="InterPro" id="IPR000873">
    <property type="entry name" value="AMP-dep_synth/lig_dom"/>
</dbReference>
<protein>
    <submittedName>
        <fullName evidence="9">Non-ribosomal peptide synthase</fullName>
    </submittedName>
</protein>
<dbReference type="PROSITE" id="PS50075">
    <property type="entry name" value="CARRIER"/>
    <property type="match status" value="3"/>
</dbReference>
<dbReference type="CDD" id="cd05930">
    <property type="entry name" value="A_NRPS"/>
    <property type="match status" value="1"/>
</dbReference>